<dbReference type="SUPFAM" id="SSF81382">
    <property type="entry name" value="Skp1 dimerisation domain-like"/>
    <property type="match status" value="1"/>
</dbReference>
<organism evidence="2 3">
    <name type="scientific">Haemaphysalis longicornis</name>
    <name type="common">Bush tick</name>
    <dbReference type="NCBI Taxonomy" id="44386"/>
    <lineage>
        <taxon>Eukaryota</taxon>
        <taxon>Metazoa</taxon>
        <taxon>Ecdysozoa</taxon>
        <taxon>Arthropoda</taxon>
        <taxon>Chelicerata</taxon>
        <taxon>Arachnida</taxon>
        <taxon>Acari</taxon>
        <taxon>Parasitiformes</taxon>
        <taxon>Ixodida</taxon>
        <taxon>Ixodoidea</taxon>
        <taxon>Ixodidae</taxon>
        <taxon>Haemaphysalinae</taxon>
        <taxon>Haemaphysalis</taxon>
    </lineage>
</organism>
<dbReference type="Pfam" id="PF01466">
    <property type="entry name" value="Skp1"/>
    <property type="match status" value="1"/>
</dbReference>
<dbReference type="InterPro" id="IPR036296">
    <property type="entry name" value="SKP1-like_dim_sf"/>
</dbReference>
<evidence type="ECO:0000313" key="3">
    <source>
        <dbReference type="Proteomes" id="UP000821853"/>
    </source>
</evidence>
<dbReference type="InterPro" id="IPR011333">
    <property type="entry name" value="SKP1/BTB/POZ_sf"/>
</dbReference>
<dbReference type="Proteomes" id="UP000821853">
    <property type="component" value="Chromosome 3"/>
</dbReference>
<reference evidence="2 3" key="1">
    <citation type="journal article" date="2020" name="Cell">
        <title>Large-Scale Comparative Analyses of Tick Genomes Elucidate Their Genetic Diversity and Vector Capacities.</title>
        <authorList>
            <consortium name="Tick Genome and Microbiome Consortium (TIGMIC)"/>
            <person name="Jia N."/>
            <person name="Wang J."/>
            <person name="Shi W."/>
            <person name="Du L."/>
            <person name="Sun Y."/>
            <person name="Zhan W."/>
            <person name="Jiang J.F."/>
            <person name="Wang Q."/>
            <person name="Zhang B."/>
            <person name="Ji P."/>
            <person name="Bell-Sakyi L."/>
            <person name="Cui X.M."/>
            <person name="Yuan T.T."/>
            <person name="Jiang B.G."/>
            <person name="Yang W.F."/>
            <person name="Lam T.T."/>
            <person name="Chang Q.C."/>
            <person name="Ding S.J."/>
            <person name="Wang X.J."/>
            <person name="Zhu J.G."/>
            <person name="Ruan X.D."/>
            <person name="Zhao L."/>
            <person name="Wei J.T."/>
            <person name="Ye R.Z."/>
            <person name="Que T.C."/>
            <person name="Du C.H."/>
            <person name="Zhou Y.H."/>
            <person name="Cheng J.X."/>
            <person name="Dai P.F."/>
            <person name="Guo W.B."/>
            <person name="Han X.H."/>
            <person name="Huang E.J."/>
            <person name="Li L.F."/>
            <person name="Wei W."/>
            <person name="Gao Y.C."/>
            <person name="Liu J.Z."/>
            <person name="Shao H.Z."/>
            <person name="Wang X."/>
            <person name="Wang C.C."/>
            <person name="Yang T.C."/>
            <person name="Huo Q.B."/>
            <person name="Li W."/>
            <person name="Chen H.Y."/>
            <person name="Chen S.E."/>
            <person name="Zhou L.G."/>
            <person name="Ni X.B."/>
            <person name="Tian J.H."/>
            <person name="Sheng Y."/>
            <person name="Liu T."/>
            <person name="Pan Y.S."/>
            <person name="Xia L.Y."/>
            <person name="Li J."/>
            <person name="Zhao F."/>
            <person name="Cao W.C."/>
        </authorList>
    </citation>
    <scope>NUCLEOTIDE SEQUENCE [LARGE SCALE GENOMIC DNA]</scope>
    <source>
        <strain evidence="2">HaeL-2018</strain>
    </source>
</reference>
<dbReference type="InterPro" id="IPR016072">
    <property type="entry name" value="Skp1_comp_dimer"/>
</dbReference>
<dbReference type="OrthoDB" id="7545048at2759"/>
<gene>
    <name evidence="2" type="ORF">HPB48_004072</name>
</gene>
<dbReference type="Gene3D" id="3.30.710.10">
    <property type="entry name" value="Potassium Channel Kv1.1, Chain A"/>
    <property type="match status" value="1"/>
</dbReference>
<dbReference type="VEuPathDB" id="VectorBase:HLOH_048236"/>
<evidence type="ECO:0000313" key="2">
    <source>
        <dbReference type="EMBL" id="KAH9371269.1"/>
    </source>
</evidence>
<dbReference type="EMBL" id="JABSTR010000005">
    <property type="protein sequence ID" value="KAH9371269.1"/>
    <property type="molecule type" value="Genomic_DNA"/>
</dbReference>
<dbReference type="GO" id="GO:0006511">
    <property type="term" value="P:ubiquitin-dependent protein catabolic process"/>
    <property type="evidence" value="ECO:0007669"/>
    <property type="project" value="InterPro"/>
</dbReference>
<sequence>MDVMCKSVADMIKGKKPEEIRKLLNLPNDLTPEDHEAMYNTRAWSEGWPAILPVHNSVEAKTLYWSRKSPTEIKTLPVS</sequence>
<feature type="domain" description="SKP1 component dimerisation" evidence="1">
    <location>
        <begin position="1"/>
        <end position="44"/>
    </location>
</feature>
<accession>A0A9J6G7M1</accession>
<proteinExistence type="predicted"/>
<name>A0A9J6G7M1_HAELO</name>
<evidence type="ECO:0000259" key="1">
    <source>
        <dbReference type="Pfam" id="PF01466"/>
    </source>
</evidence>
<dbReference type="AlphaFoldDB" id="A0A9J6G7M1"/>
<keyword evidence="3" id="KW-1185">Reference proteome</keyword>
<protein>
    <recommendedName>
        <fullName evidence="1">SKP1 component dimerisation domain-containing protein</fullName>
    </recommendedName>
</protein>
<comment type="caution">
    <text evidence="2">The sequence shown here is derived from an EMBL/GenBank/DDBJ whole genome shotgun (WGS) entry which is preliminary data.</text>
</comment>